<feature type="non-terminal residue" evidence="3">
    <location>
        <position position="660"/>
    </location>
</feature>
<name>A0A6P6RQK9_9EIME</name>
<dbReference type="RefSeq" id="XP_026189822.1">
    <property type="nucleotide sequence ID" value="XM_026334037.1"/>
</dbReference>
<feature type="region of interest" description="Disordered" evidence="1">
    <location>
        <begin position="106"/>
        <end position="131"/>
    </location>
</feature>
<sequence length="660" mass="72629">MAAMKNTHTLEDELRLLTEGLDRQRQQHHPQLEDQLQPNSQLHPSLHEDKLQEAEELHHEEQRPQRDVHQQHQEQQEQQGDGLGALGELERRLRSLGLFAGQQLRAIQQQHQHQQHQHQQHQEDGNPVSGALMPHRAEETLEVYGTARIPQQPQHQEDARLMLPNQNTFRQKPELQQEQQRQQQHWTREERVLQHYLQQQQQSQDEEQESVQEQYLQQQQQYLRQQQQRVPPSALRESLAAGGQGNFLQPHNRKPERFMQQQRQSQHVVQNGVAMEGCALNPDAAEFVPSCLLQRQLQQNRGSNAGAKGADAAAEAAAAVAAKSSFEPHRRSSMDAAWEEFVLLNEECNGIRNGVGNSSSQYAACGCGTLFKVQWHDNACTVFRLAINQAYVDIDIKLICTEAFASVLLVAAAVLPSESRWVAVAVKGGEAPSAPNILFVAACNEIGEAPTVAADRAAASSGTATVASLGEGNSSGSITTSISDLSDGSAVAAVATATTTANAAAPATTATAAKAASMRDAPVNAAAKKRLEDTAFSGSGSSKVHPHGCRLIAVEGVDAKGGTFCKATYFFHVGEFPTPGDAAAASRALALFRASRGHSAFFSALHYEVHEHVSARAASLLALAEKGLWERRQVRWTSPSEQQQLQQQRLQQQEHQQQRL</sequence>
<accession>A0A6P6RQK9</accession>
<dbReference type="OrthoDB" id="349047at2759"/>
<reference evidence="3" key="1">
    <citation type="submission" date="2025-08" db="UniProtKB">
        <authorList>
            <consortium name="RefSeq"/>
        </authorList>
    </citation>
    <scope>IDENTIFICATION</scope>
</reference>
<proteinExistence type="predicted"/>
<protein>
    <submittedName>
        <fullName evidence="3">Uncharacterized protein LOC113146511</fullName>
    </submittedName>
</protein>
<feature type="compositionally biased region" description="Basic and acidic residues" evidence="1">
    <location>
        <begin position="54"/>
        <end position="75"/>
    </location>
</feature>
<evidence type="ECO:0000256" key="1">
    <source>
        <dbReference type="SAM" id="MobiDB-lite"/>
    </source>
</evidence>
<evidence type="ECO:0000313" key="3">
    <source>
        <dbReference type="RefSeq" id="XP_026189822.1"/>
    </source>
</evidence>
<evidence type="ECO:0000313" key="2">
    <source>
        <dbReference type="Proteomes" id="UP000515125"/>
    </source>
</evidence>
<dbReference type="AlphaFoldDB" id="A0A6P6RQK9"/>
<feature type="region of interest" description="Disordered" evidence="1">
    <location>
        <begin position="54"/>
        <end position="79"/>
    </location>
</feature>
<gene>
    <name evidence="3" type="primary">LOC113146511</name>
</gene>
<dbReference type="GeneID" id="113146511"/>
<keyword evidence="2" id="KW-1185">Reference proteome</keyword>
<organism evidence="2 3">
    <name type="scientific">Cyclospora cayetanensis</name>
    <dbReference type="NCBI Taxonomy" id="88456"/>
    <lineage>
        <taxon>Eukaryota</taxon>
        <taxon>Sar</taxon>
        <taxon>Alveolata</taxon>
        <taxon>Apicomplexa</taxon>
        <taxon>Conoidasida</taxon>
        <taxon>Coccidia</taxon>
        <taxon>Eucoccidiorida</taxon>
        <taxon>Eimeriorina</taxon>
        <taxon>Eimeriidae</taxon>
        <taxon>Cyclospora</taxon>
    </lineage>
</organism>
<dbReference type="Proteomes" id="UP000515125">
    <property type="component" value="Unplaced"/>
</dbReference>